<dbReference type="InterPro" id="IPR011006">
    <property type="entry name" value="CheY-like_superfamily"/>
</dbReference>
<dbReference type="RefSeq" id="WP_019919979.1">
    <property type="nucleotide sequence ID" value="NZ_CP140152.1"/>
</dbReference>
<dbReference type="Pfam" id="PF00072">
    <property type="entry name" value="Response_reg"/>
    <property type="match status" value="1"/>
</dbReference>
<evidence type="ECO:0000313" key="4">
    <source>
        <dbReference type="EMBL" id="WQH02555.1"/>
    </source>
</evidence>
<dbReference type="SUPFAM" id="SSF141868">
    <property type="entry name" value="EAL domain-like"/>
    <property type="match status" value="1"/>
</dbReference>
<sequence>MSLAPGQPSLRVVVIDADRHACEDTIALCRQCGVRVNGWAHDGTTGLELVESLPAAPDLVILDLHLPDMDGADLLLALSILAPATSVVICSAVCERIQDAALTLAIALGLQPLGMVPKPAQAPALLATLRACTRAGPAKQPPPRREAPPTRTVLAVDAAQVQDAIRSGQFKLHYQPKVALQGTSAQLQGAEALLRWRRPGQGLLAPCAFLPQVEAAGMMDQVTMEVVRLALRDWQAWSRAGLALPLSINLSPLSLTDPHLASELIAAVARACIPPTYLTFEIVEYAEVADLATALRMLIKLRLHGFGLSLDDYGAGHASMLRLARFPFSELKLDRQLVHGAWQRPHVRPLLRHAIATARELGVTSVAEGIETVEDMTLLRELGCDQAQGYLVARPMPAEAMPGWHLDRLRASALAPALRQEATQGRVLQLRRPAPFSAPGGDRKRYRGW</sequence>
<dbReference type="PANTHER" id="PTHR33121">
    <property type="entry name" value="CYCLIC DI-GMP PHOSPHODIESTERASE PDEF"/>
    <property type="match status" value="1"/>
</dbReference>
<dbReference type="Proteomes" id="UP001326110">
    <property type="component" value="Chromosome"/>
</dbReference>
<dbReference type="InterPro" id="IPR050706">
    <property type="entry name" value="Cyclic-di-GMP_PDE-like"/>
</dbReference>
<evidence type="ECO:0000256" key="1">
    <source>
        <dbReference type="PROSITE-ProRule" id="PRU00169"/>
    </source>
</evidence>
<dbReference type="CDD" id="cd00156">
    <property type="entry name" value="REC"/>
    <property type="match status" value="1"/>
</dbReference>
<dbReference type="Gene3D" id="3.20.20.450">
    <property type="entry name" value="EAL domain"/>
    <property type="match status" value="1"/>
</dbReference>
<feature type="domain" description="Response regulatory" evidence="2">
    <location>
        <begin position="11"/>
        <end position="133"/>
    </location>
</feature>
<dbReference type="InterPro" id="IPR001633">
    <property type="entry name" value="EAL_dom"/>
</dbReference>
<dbReference type="GeneID" id="43166494"/>
<protein>
    <submittedName>
        <fullName evidence="4">EAL domain-containing response regulator</fullName>
    </submittedName>
</protein>
<reference evidence="4 5" key="1">
    <citation type="submission" date="2023-11" db="EMBL/GenBank/DDBJ databases">
        <title>MicrobeMod: A computational toolkit for identifying prokaryotic methylation and restriction-modification with nanopore sequencing.</title>
        <authorList>
            <person name="Crits-Christoph A."/>
            <person name="Kang S.C."/>
            <person name="Lee H."/>
            <person name="Ostrov N."/>
        </authorList>
    </citation>
    <scope>NUCLEOTIDE SEQUENCE [LARGE SCALE GENOMIC DNA]</scope>
    <source>
        <strain evidence="4 5">ATCC 25935</strain>
    </source>
</reference>
<keyword evidence="1" id="KW-0597">Phosphoprotein</keyword>
<dbReference type="SMART" id="SM00448">
    <property type="entry name" value="REC"/>
    <property type="match status" value="1"/>
</dbReference>
<evidence type="ECO:0000313" key="5">
    <source>
        <dbReference type="Proteomes" id="UP001326110"/>
    </source>
</evidence>
<gene>
    <name evidence="4" type="ORF">SR858_15885</name>
</gene>
<dbReference type="InterPro" id="IPR001789">
    <property type="entry name" value="Sig_transdc_resp-reg_receiver"/>
</dbReference>
<dbReference type="Pfam" id="PF00563">
    <property type="entry name" value="EAL"/>
    <property type="match status" value="1"/>
</dbReference>
<proteinExistence type="predicted"/>
<dbReference type="PROSITE" id="PS50110">
    <property type="entry name" value="RESPONSE_REGULATORY"/>
    <property type="match status" value="1"/>
</dbReference>
<dbReference type="SMART" id="SM00052">
    <property type="entry name" value="EAL"/>
    <property type="match status" value="1"/>
</dbReference>
<dbReference type="SUPFAM" id="SSF52172">
    <property type="entry name" value="CheY-like"/>
    <property type="match status" value="1"/>
</dbReference>
<dbReference type="PROSITE" id="PS50883">
    <property type="entry name" value="EAL"/>
    <property type="match status" value="1"/>
</dbReference>
<feature type="domain" description="EAL" evidence="3">
    <location>
        <begin position="154"/>
        <end position="409"/>
    </location>
</feature>
<name>A0ABZ0XTS5_9BURK</name>
<dbReference type="CDD" id="cd01948">
    <property type="entry name" value="EAL"/>
    <property type="match status" value="1"/>
</dbReference>
<keyword evidence="5" id="KW-1185">Reference proteome</keyword>
<dbReference type="EMBL" id="CP140152">
    <property type="protein sequence ID" value="WQH02555.1"/>
    <property type="molecule type" value="Genomic_DNA"/>
</dbReference>
<organism evidence="4 5">
    <name type="scientific">Duganella zoogloeoides</name>
    <dbReference type="NCBI Taxonomy" id="75659"/>
    <lineage>
        <taxon>Bacteria</taxon>
        <taxon>Pseudomonadati</taxon>
        <taxon>Pseudomonadota</taxon>
        <taxon>Betaproteobacteria</taxon>
        <taxon>Burkholderiales</taxon>
        <taxon>Oxalobacteraceae</taxon>
        <taxon>Telluria group</taxon>
        <taxon>Duganella</taxon>
    </lineage>
</organism>
<evidence type="ECO:0000259" key="2">
    <source>
        <dbReference type="PROSITE" id="PS50110"/>
    </source>
</evidence>
<accession>A0ABZ0XTS5</accession>
<evidence type="ECO:0000259" key="3">
    <source>
        <dbReference type="PROSITE" id="PS50883"/>
    </source>
</evidence>
<dbReference type="PANTHER" id="PTHR33121:SF79">
    <property type="entry name" value="CYCLIC DI-GMP PHOSPHODIESTERASE PDED-RELATED"/>
    <property type="match status" value="1"/>
</dbReference>
<dbReference type="InterPro" id="IPR035919">
    <property type="entry name" value="EAL_sf"/>
</dbReference>
<feature type="modified residue" description="4-aspartylphosphate" evidence="1">
    <location>
        <position position="63"/>
    </location>
</feature>
<dbReference type="Gene3D" id="3.40.50.2300">
    <property type="match status" value="1"/>
</dbReference>